<dbReference type="AlphaFoldDB" id="A0A846YND2"/>
<organism evidence="1 2">
    <name type="scientific">Nocardia flavorosea</name>
    <dbReference type="NCBI Taxonomy" id="53429"/>
    <lineage>
        <taxon>Bacteria</taxon>
        <taxon>Bacillati</taxon>
        <taxon>Actinomycetota</taxon>
        <taxon>Actinomycetes</taxon>
        <taxon>Mycobacteriales</taxon>
        <taxon>Nocardiaceae</taxon>
        <taxon>Nocardia</taxon>
    </lineage>
</organism>
<proteinExistence type="predicted"/>
<reference evidence="1 2" key="1">
    <citation type="submission" date="2020-04" db="EMBL/GenBank/DDBJ databases">
        <title>MicrobeNet Type strains.</title>
        <authorList>
            <person name="Nicholson A.C."/>
        </authorList>
    </citation>
    <scope>NUCLEOTIDE SEQUENCE [LARGE SCALE GENOMIC DNA]</scope>
    <source>
        <strain evidence="1 2">JCM 3332</strain>
    </source>
</reference>
<gene>
    <name evidence="1" type="ORF">HGA15_22990</name>
</gene>
<protein>
    <submittedName>
        <fullName evidence="1">Uncharacterized protein</fullName>
    </submittedName>
</protein>
<keyword evidence="2" id="KW-1185">Reference proteome</keyword>
<dbReference type="Proteomes" id="UP000570678">
    <property type="component" value="Unassembled WGS sequence"/>
</dbReference>
<evidence type="ECO:0000313" key="1">
    <source>
        <dbReference type="EMBL" id="NKY58962.1"/>
    </source>
</evidence>
<comment type="caution">
    <text evidence="1">The sequence shown here is derived from an EMBL/GenBank/DDBJ whole genome shotgun (WGS) entry which is preliminary data.</text>
</comment>
<evidence type="ECO:0000313" key="2">
    <source>
        <dbReference type="Proteomes" id="UP000570678"/>
    </source>
</evidence>
<name>A0A846YND2_9NOCA</name>
<dbReference type="RefSeq" id="WP_062979697.1">
    <property type="nucleotide sequence ID" value="NZ_JAAXOT010000012.1"/>
</dbReference>
<accession>A0A846YND2</accession>
<sequence length="70" mass="7724">MSDDNVMYDSPLELMQEAISSGSCDVQSVIPIPEGGFRCACSCSGWEIVVDDRTEGLRRARQHTDETATR</sequence>
<dbReference type="EMBL" id="JAAXOT010000012">
    <property type="protein sequence ID" value="NKY58962.1"/>
    <property type="molecule type" value="Genomic_DNA"/>
</dbReference>